<dbReference type="OrthoDB" id="9803649at2"/>
<organism evidence="2 3">
    <name type="scientific">Hippea maritima (strain ATCC 700847 / DSM 10411 / MH2)</name>
    <dbReference type="NCBI Taxonomy" id="760142"/>
    <lineage>
        <taxon>Bacteria</taxon>
        <taxon>Pseudomonadati</taxon>
        <taxon>Campylobacterota</taxon>
        <taxon>Desulfurellia</taxon>
        <taxon>Desulfurellales</taxon>
        <taxon>Hippeaceae</taxon>
        <taxon>Hippea</taxon>
    </lineage>
</organism>
<dbReference type="InParanoid" id="F2LUC7"/>
<evidence type="ECO:0000313" key="3">
    <source>
        <dbReference type="Proteomes" id="UP000008139"/>
    </source>
</evidence>
<dbReference type="Pfam" id="PF08668">
    <property type="entry name" value="HDOD"/>
    <property type="match status" value="1"/>
</dbReference>
<dbReference type="RefSeq" id="WP_013681494.1">
    <property type="nucleotide sequence ID" value="NC_015318.1"/>
</dbReference>
<reference evidence="3" key="2">
    <citation type="submission" date="2011-03" db="EMBL/GenBank/DDBJ databases">
        <title>The complete genome of Hippea maritima DSM 10411.</title>
        <authorList>
            <consortium name="US DOE Joint Genome Institute (JGI-PGF)"/>
            <person name="Lucas S."/>
            <person name="Copeland A."/>
            <person name="Lapidus A."/>
            <person name="Bruce D."/>
            <person name="Goodwin L."/>
            <person name="Pitluck S."/>
            <person name="Peters L."/>
            <person name="Kyrpides N."/>
            <person name="Mavromatis K."/>
            <person name="Pagani I."/>
            <person name="Ivanova N."/>
            <person name="Mikhailova N."/>
            <person name="Lu M."/>
            <person name="Detter J.C."/>
            <person name="Tapia R."/>
            <person name="Han C."/>
            <person name="Land M."/>
            <person name="Hauser L."/>
            <person name="Markowitz V."/>
            <person name="Cheng J.-F."/>
            <person name="Hugenholtz P."/>
            <person name="Woyke T."/>
            <person name="Wu D."/>
            <person name="Spring S."/>
            <person name="Schroeder M."/>
            <person name="Brambilla E."/>
            <person name="Klenk H.-P."/>
            <person name="Eisen J.A."/>
        </authorList>
    </citation>
    <scope>NUCLEOTIDE SEQUENCE [LARGE SCALE GENOMIC DNA]</scope>
    <source>
        <strain evidence="3">ATCC 700847 / DSM 10411 / MH2</strain>
    </source>
</reference>
<dbReference type="InterPro" id="IPR013976">
    <property type="entry name" value="HDOD"/>
</dbReference>
<dbReference type="InterPro" id="IPR052340">
    <property type="entry name" value="RNase_Y/CdgJ"/>
</dbReference>
<dbReference type="HOGENOM" id="CLU_443294_0_0_7"/>
<protein>
    <submittedName>
        <fullName evidence="2">Putative signal transduction protein</fullName>
    </submittedName>
</protein>
<dbReference type="Gene3D" id="1.10.3210.10">
    <property type="entry name" value="Hypothetical protein af1432"/>
    <property type="match status" value="1"/>
</dbReference>
<dbReference type="eggNOG" id="COG1639">
    <property type="taxonomic scope" value="Bacteria"/>
</dbReference>
<feature type="domain" description="HDOD" evidence="1">
    <location>
        <begin position="355"/>
        <end position="542"/>
    </location>
</feature>
<evidence type="ECO:0000259" key="1">
    <source>
        <dbReference type="PROSITE" id="PS51833"/>
    </source>
</evidence>
<dbReference type="EMBL" id="CP002606">
    <property type="protein sequence ID" value="AEA33453.1"/>
    <property type="molecule type" value="Genomic_DNA"/>
</dbReference>
<sequence>MSKEKEIIIIFDDPLRGFAIIKKLQESGFKTNSFKLSNLLVDKINKDAAAVIFLFKKPLTGITKTIEKLKRHLNKAYFIAISSQNFAFWEKSGVDYIAKSPSMVLGVLSKQKEKPKLDVPINSQESAEKILRQYKNRIRILVFRFENFSDENILSMAPILKSVYNNLKRADGFLIIENFGFIVIPYNQNETRGIEILLKKIESFIKENKTDEMKVKLSFLGIVEFNPSKDSLNSITENIKAKEDIAKYLKPQTQTQYTSLEELLMLPFIVNSAIETLNEETVAHLYYDPEFRKIVSPFINLKSARRIAQLKGKASAVSIEKAKEKFIENLKDIGKFYDKNRKNEFLSTLTSNIQLFSLPEVQSNIIMLINEEAPFKKIINEIQKDAAITTKILKFANSAFFGLKREIKSIEKAAIMLGTEEILGISLSISYLNFFNSSYTKKLYKYSIACLSISKFIEEQADINTGATLASVIHSIGDMFYAQYHPDEYKRFIDYIEEEKIPYEVAELKFLPAASVNVGYELAILWNLPKRIRKTIKYYLYPAVKSKMDSALHLIHASSVIAKALGYFYGNYSIDNLNYHTYNLFLNKFKVNLLTMFEKHRETIEEKINDMVYILS</sequence>
<dbReference type="KEGG" id="hmr:Hipma_0481"/>
<name>F2LUC7_HIPMA</name>
<dbReference type="STRING" id="760142.Hipma_0481"/>
<proteinExistence type="predicted"/>
<dbReference type="PROSITE" id="PS51833">
    <property type="entry name" value="HDOD"/>
    <property type="match status" value="1"/>
</dbReference>
<accession>F2LUC7</accession>
<dbReference type="Proteomes" id="UP000008139">
    <property type="component" value="Chromosome"/>
</dbReference>
<keyword evidence="3" id="KW-1185">Reference proteome</keyword>
<reference evidence="2 3" key="1">
    <citation type="journal article" date="2011" name="Stand. Genomic Sci.">
        <title>Complete genome sequence of the thermophilic sulfur-reducer Hippea maritima type strain (MH(2)).</title>
        <authorList>
            <person name="Huntemann M."/>
            <person name="Lu M."/>
            <person name="Nolan M."/>
            <person name="Lapidus A."/>
            <person name="Lucas S."/>
            <person name="Hammon N."/>
            <person name="Deshpande S."/>
            <person name="Cheng J.F."/>
            <person name="Tapia R."/>
            <person name="Han C."/>
            <person name="Goodwin L."/>
            <person name="Pitluck S."/>
            <person name="Liolios K."/>
            <person name="Pagani I."/>
            <person name="Ivanova N."/>
            <person name="Ovchinikova G."/>
            <person name="Pati A."/>
            <person name="Chen A."/>
            <person name="Palaniappan K."/>
            <person name="Land M."/>
            <person name="Hauser L."/>
            <person name="Jeffries C.D."/>
            <person name="Detter J.C."/>
            <person name="Brambilla E.M."/>
            <person name="Rohde M."/>
            <person name="Spring S."/>
            <person name="Goker M."/>
            <person name="Woyke T."/>
            <person name="Bristow J."/>
            <person name="Eisen J.A."/>
            <person name="Markowitz V."/>
            <person name="Hugenholtz P."/>
            <person name="Kyrpides N.C."/>
            <person name="Klenk H.P."/>
            <person name="Mavromatis K."/>
        </authorList>
    </citation>
    <scope>NUCLEOTIDE SEQUENCE [LARGE SCALE GENOMIC DNA]</scope>
    <source>
        <strain evidence="3">ATCC 700847 / DSM 10411 / MH2</strain>
    </source>
</reference>
<dbReference type="PANTHER" id="PTHR33525">
    <property type="match status" value="1"/>
</dbReference>
<dbReference type="AlphaFoldDB" id="F2LUC7"/>
<dbReference type="SUPFAM" id="SSF109604">
    <property type="entry name" value="HD-domain/PDEase-like"/>
    <property type="match status" value="1"/>
</dbReference>
<evidence type="ECO:0000313" key="2">
    <source>
        <dbReference type="EMBL" id="AEA33453.1"/>
    </source>
</evidence>
<dbReference type="PANTHER" id="PTHR33525:SF3">
    <property type="entry name" value="RIBONUCLEASE Y"/>
    <property type="match status" value="1"/>
</dbReference>
<gene>
    <name evidence="2" type="ordered locus">Hipma_0481</name>
</gene>